<accession>D2NQQ2</accession>
<keyword evidence="2" id="KW-1185">Reference proteome</keyword>
<proteinExistence type="predicted"/>
<protein>
    <submittedName>
        <fullName evidence="1">Uncharacterized protein</fullName>
    </submittedName>
</protein>
<dbReference type="AlphaFoldDB" id="D2NQQ2"/>
<reference evidence="2" key="1">
    <citation type="submission" date="2009-07" db="EMBL/GenBank/DDBJ databases">
        <title>Complete genome sequence of Rothia mucilaginosa DJ.</title>
        <authorList>
            <person name="Yamane K."/>
            <person name="Nambu T."/>
            <person name="Mashimo C."/>
            <person name="Sugimori C."/>
            <person name="Yamanaka T."/>
            <person name="Leung K."/>
            <person name="Fukushima H."/>
        </authorList>
    </citation>
    <scope>NUCLEOTIDE SEQUENCE [LARGE SCALE GENOMIC DNA]</scope>
    <source>
        <strain evidence="2">DY-18</strain>
    </source>
</reference>
<evidence type="ECO:0000313" key="2">
    <source>
        <dbReference type="Proteomes" id="UP000001883"/>
    </source>
</evidence>
<reference evidence="1 2" key="2">
    <citation type="journal article" date="2010" name="J Osaka Dent Univ">
        <title>Isolation and identification of Rothia mucilaginosa from persistent apical periodontitis lesions.</title>
        <authorList>
            <person name="Yamane K."/>
            <person name="Yoshida M."/>
            <person name="Fujihira T."/>
            <person name="Baba T."/>
            <person name="Tsuji N."/>
            <person name="Hayashi H."/>
            <person name="Sugimori C."/>
            <person name="Yamanaka T."/>
            <person name="Mashimo C."/>
            <person name="Nambu T."/>
            <person name="Kawai H."/>
            <person name="Fukushima H."/>
        </authorList>
    </citation>
    <scope>NUCLEOTIDE SEQUENCE [LARGE SCALE GENOMIC DNA]</scope>
    <source>
        <strain evidence="1 2">DY-18</strain>
    </source>
</reference>
<dbReference type="KEGG" id="rmu:RMDY18_01460"/>
<gene>
    <name evidence="1" type="ordered locus">RMDY18_01460</name>
</gene>
<sequence length="183" mass="19354">MTLSCETVDSLLDHLLSSSQVFPALALNPLAGLQVLVTLEEVLNLSLQLLGNISQGLDVVVALVGGNAQNLSVAASLIGHVEHCNRAGLNQHAGNNVNVQDQHCVQRVAVLTQGVLEVTVSGGVLHGGEQHAVQAQAAGLVVHFVLHAGAAGNFNSDVEFHRNLLSRELESLSRRLRRARCES</sequence>
<organism evidence="1 2">
    <name type="scientific">Rothia mucilaginosa (strain DY-18)</name>
    <name type="common">Stomatococcus mucilaginosus</name>
    <dbReference type="NCBI Taxonomy" id="680646"/>
    <lineage>
        <taxon>Bacteria</taxon>
        <taxon>Bacillati</taxon>
        <taxon>Actinomycetota</taxon>
        <taxon>Actinomycetes</taxon>
        <taxon>Micrococcales</taxon>
        <taxon>Micrococcaceae</taxon>
        <taxon>Rothia</taxon>
    </lineage>
</organism>
<reference evidence="1 2" key="3">
    <citation type="journal article" date="2010" name="Sequencing">
        <title>Complete Genome Sequence of Rothia mucilaginosa DY-18: A Clinical Isolate with Dense Meshwork-Like Structures from a Persistent Apical Periodontitis Lesion.</title>
        <authorList>
            <person name="Yamane K."/>
            <person name="Nambu T."/>
            <person name="Yamanaka T."/>
            <person name="Mashimo C."/>
            <person name="Sugimori C."/>
            <person name="Leung K.-P."/>
            <person name="Fukushima H."/>
        </authorList>
    </citation>
    <scope>NUCLEOTIDE SEQUENCE [LARGE SCALE GENOMIC DNA]</scope>
    <source>
        <strain evidence="1 2">DY-18</strain>
    </source>
</reference>
<dbReference type="Proteomes" id="UP000001883">
    <property type="component" value="Chromosome"/>
</dbReference>
<dbReference type="HOGENOM" id="CLU_1474142_0_0_11"/>
<name>D2NQQ2_ROTMD</name>
<evidence type="ECO:0000313" key="1">
    <source>
        <dbReference type="EMBL" id="BAI63978.1"/>
    </source>
</evidence>
<dbReference type="EMBL" id="AP011540">
    <property type="protein sequence ID" value="BAI63978.1"/>
    <property type="molecule type" value="Genomic_DNA"/>
</dbReference>